<dbReference type="RefSeq" id="WP_112304467.1">
    <property type="nucleotide sequence ID" value="NZ_QMDV01000001.1"/>
</dbReference>
<organism evidence="10 11">
    <name type="scientific">Pontibacter arcticus</name>
    <dbReference type="NCBI Taxonomy" id="2080288"/>
    <lineage>
        <taxon>Bacteria</taxon>
        <taxon>Pseudomonadati</taxon>
        <taxon>Bacteroidota</taxon>
        <taxon>Cytophagia</taxon>
        <taxon>Cytophagales</taxon>
        <taxon>Hymenobacteraceae</taxon>
        <taxon>Pontibacter</taxon>
    </lineage>
</organism>
<comment type="caution">
    <text evidence="10">The sequence shown here is derived from an EMBL/GenBank/DDBJ whole genome shotgun (WGS) entry which is preliminary data.</text>
</comment>
<evidence type="ECO:0000313" key="10">
    <source>
        <dbReference type="EMBL" id="RAU84186.1"/>
    </source>
</evidence>
<evidence type="ECO:0000256" key="2">
    <source>
        <dbReference type="ARBA" id="ARBA00010982"/>
    </source>
</evidence>
<evidence type="ECO:0000313" key="11">
    <source>
        <dbReference type="Proteomes" id="UP000251692"/>
    </source>
</evidence>
<protein>
    <recommendedName>
        <fullName evidence="5">acetyl-CoA C-acyltransferase</fullName>
        <ecNumber evidence="5">2.3.1.16</ecNumber>
    </recommendedName>
</protein>
<accession>A0A364RIY3</accession>
<comment type="pathway">
    <text evidence="1">Lipid metabolism.</text>
</comment>
<evidence type="ECO:0000256" key="6">
    <source>
        <dbReference type="PIRSR" id="PIRSR000429-1"/>
    </source>
</evidence>
<dbReference type="GO" id="GO:0005737">
    <property type="term" value="C:cytoplasm"/>
    <property type="evidence" value="ECO:0007669"/>
    <property type="project" value="UniProtKB-ARBA"/>
</dbReference>
<dbReference type="PROSITE" id="PS00098">
    <property type="entry name" value="THIOLASE_1"/>
    <property type="match status" value="1"/>
</dbReference>
<feature type="domain" description="Thiolase C-terminal" evidence="9">
    <location>
        <begin position="275"/>
        <end position="397"/>
    </location>
</feature>
<dbReference type="Pfam" id="PF00108">
    <property type="entry name" value="Thiolase_N"/>
    <property type="match status" value="1"/>
</dbReference>
<feature type="active site" description="Proton acceptor" evidence="6">
    <location>
        <position position="385"/>
    </location>
</feature>
<dbReference type="Proteomes" id="UP000251692">
    <property type="component" value="Unassembled WGS sequence"/>
</dbReference>
<dbReference type="InterPro" id="IPR020610">
    <property type="entry name" value="Thiolase_AS"/>
</dbReference>
<name>A0A364RIY3_9BACT</name>
<dbReference type="InterPro" id="IPR002155">
    <property type="entry name" value="Thiolase"/>
</dbReference>
<keyword evidence="3 7" id="KW-0808">Transferase</keyword>
<dbReference type="GO" id="GO:0003988">
    <property type="term" value="F:acetyl-CoA C-acyltransferase activity"/>
    <property type="evidence" value="ECO:0007669"/>
    <property type="project" value="UniProtKB-EC"/>
</dbReference>
<dbReference type="EMBL" id="QMDV01000001">
    <property type="protein sequence ID" value="RAU84186.1"/>
    <property type="molecule type" value="Genomic_DNA"/>
</dbReference>
<evidence type="ECO:0000256" key="7">
    <source>
        <dbReference type="RuleBase" id="RU003557"/>
    </source>
</evidence>
<dbReference type="AlphaFoldDB" id="A0A364RIY3"/>
<dbReference type="SUPFAM" id="SSF53901">
    <property type="entry name" value="Thiolase-like"/>
    <property type="match status" value="2"/>
</dbReference>
<reference evidence="10 11" key="2">
    <citation type="submission" date="2018-07" db="EMBL/GenBank/DDBJ databases">
        <title>Pontibacter sp. 2b14 genomic sequence and assembly.</title>
        <authorList>
            <person name="Du Z.-J."/>
        </authorList>
    </citation>
    <scope>NUCLEOTIDE SEQUENCE [LARGE SCALE GENOMIC DNA]</scope>
    <source>
        <strain evidence="10 11">2b14</strain>
    </source>
</reference>
<evidence type="ECO:0000256" key="5">
    <source>
        <dbReference type="ARBA" id="ARBA00024073"/>
    </source>
</evidence>
<evidence type="ECO:0000256" key="1">
    <source>
        <dbReference type="ARBA" id="ARBA00005189"/>
    </source>
</evidence>
<dbReference type="PANTHER" id="PTHR43853">
    <property type="entry name" value="3-KETOACYL-COA THIOLASE, PEROXISOMAL"/>
    <property type="match status" value="1"/>
</dbReference>
<dbReference type="Pfam" id="PF02803">
    <property type="entry name" value="Thiolase_C"/>
    <property type="match status" value="1"/>
</dbReference>
<dbReference type="PANTHER" id="PTHR43853:SF2">
    <property type="entry name" value="3-OXOADIPYL-COA_3-OXO-5,6-DEHYDROSUBERYL-COA THIOLASE"/>
    <property type="match status" value="1"/>
</dbReference>
<dbReference type="NCBIfam" id="TIGR01930">
    <property type="entry name" value="AcCoA-C-Actrans"/>
    <property type="match status" value="1"/>
</dbReference>
<evidence type="ECO:0000256" key="4">
    <source>
        <dbReference type="ARBA" id="ARBA00023315"/>
    </source>
</evidence>
<sequence>MNTAYIVDIVRTPIAKFAGALSSVRPDDLAAHVLKELMGRNPMLDPGLIEDVVLGAANQAGEDNRNVARMAVLLAGLPEEIGGVTVNRLCASGLQAIMDASRAITCGDGDVYIAGGVESMTRAPFVMAKAETAFSRTPEIYDTTIGWRFTNDTLSKLYYPFTMGETAENVAEREGVSREAQDEFAHQSQVKYKAAAEAGKFKDEIVPVSIPQRKAEPIIFDTDEHPRLSSVEKLAQLAPAFKKGGSVTAGNASGINDGAAASLMVSEEILKRYNLTPLARVAAVGVAGVDPAHMGMGPVPATLKALKRAGLSINDIGLAEINEAFAAQALPCMHQLGINPDIVNVNGGSIAIGHPLGASGARITATLLHEMKRRNDVKYGLATMCVGVGQGVAIIYEKM</sequence>
<feature type="domain" description="Thiolase N-terminal" evidence="8">
    <location>
        <begin position="5"/>
        <end position="268"/>
    </location>
</feature>
<dbReference type="GO" id="GO:0006635">
    <property type="term" value="P:fatty acid beta-oxidation"/>
    <property type="evidence" value="ECO:0007669"/>
    <property type="project" value="TreeGrafter"/>
</dbReference>
<dbReference type="CDD" id="cd00751">
    <property type="entry name" value="thiolase"/>
    <property type="match status" value="1"/>
</dbReference>
<proteinExistence type="inferred from homology"/>
<feature type="active site" description="Proton acceptor" evidence="6">
    <location>
        <position position="354"/>
    </location>
</feature>
<reference evidence="10 11" key="1">
    <citation type="submission" date="2018-06" db="EMBL/GenBank/DDBJ databases">
        <authorList>
            <person name="Liu Z.-W."/>
        </authorList>
    </citation>
    <scope>NUCLEOTIDE SEQUENCE [LARGE SCALE GENOMIC DNA]</scope>
    <source>
        <strain evidence="10 11">2b14</strain>
    </source>
</reference>
<gene>
    <name evidence="10" type="ORF">DP923_03845</name>
</gene>
<evidence type="ECO:0000256" key="3">
    <source>
        <dbReference type="ARBA" id="ARBA00022679"/>
    </source>
</evidence>
<dbReference type="GO" id="GO:0010124">
    <property type="term" value="P:phenylacetate catabolic process"/>
    <property type="evidence" value="ECO:0007669"/>
    <property type="project" value="TreeGrafter"/>
</dbReference>
<dbReference type="Gene3D" id="3.40.47.10">
    <property type="match status" value="1"/>
</dbReference>
<dbReference type="PROSITE" id="PS00737">
    <property type="entry name" value="THIOLASE_2"/>
    <property type="match status" value="1"/>
</dbReference>
<dbReference type="PROSITE" id="PS00099">
    <property type="entry name" value="THIOLASE_3"/>
    <property type="match status" value="1"/>
</dbReference>
<dbReference type="InterPro" id="IPR020617">
    <property type="entry name" value="Thiolase_C"/>
</dbReference>
<feature type="active site" description="Acyl-thioester intermediate" evidence="6">
    <location>
        <position position="90"/>
    </location>
</feature>
<evidence type="ECO:0000259" key="8">
    <source>
        <dbReference type="Pfam" id="PF00108"/>
    </source>
</evidence>
<keyword evidence="11" id="KW-1185">Reference proteome</keyword>
<comment type="similarity">
    <text evidence="2 7">Belongs to the thiolase-like superfamily. Thiolase family.</text>
</comment>
<dbReference type="InterPro" id="IPR016039">
    <property type="entry name" value="Thiolase-like"/>
</dbReference>
<dbReference type="PIRSF" id="PIRSF000429">
    <property type="entry name" value="Ac-CoA_Ac_transf"/>
    <property type="match status" value="1"/>
</dbReference>
<dbReference type="FunFam" id="3.40.47.10:FF:000010">
    <property type="entry name" value="Acetyl-CoA acetyltransferase (Thiolase)"/>
    <property type="match status" value="1"/>
</dbReference>
<dbReference type="OrthoDB" id="9764892at2"/>
<evidence type="ECO:0000259" key="9">
    <source>
        <dbReference type="Pfam" id="PF02803"/>
    </source>
</evidence>
<dbReference type="InterPro" id="IPR020613">
    <property type="entry name" value="Thiolase_CS"/>
</dbReference>
<dbReference type="EC" id="2.3.1.16" evidence="5"/>
<dbReference type="InterPro" id="IPR050215">
    <property type="entry name" value="Thiolase-like_sf_Thiolase"/>
</dbReference>
<keyword evidence="4 7" id="KW-0012">Acyltransferase</keyword>
<dbReference type="InterPro" id="IPR020615">
    <property type="entry name" value="Thiolase_acyl_enz_int_AS"/>
</dbReference>
<dbReference type="InterPro" id="IPR020616">
    <property type="entry name" value="Thiolase_N"/>
</dbReference>